<dbReference type="Proteomes" id="UP000018072">
    <property type="component" value="Unassembled WGS sequence"/>
</dbReference>
<dbReference type="SUPFAM" id="SSF81901">
    <property type="entry name" value="HCP-like"/>
    <property type="match status" value="2"/>
</dbReference>
<evidence type="ECO:0000313" key="2">
    <source>
        <dbReference type="EMBL" id="CDE34965.1"/>
    </source>
</evidence>
<dbReference type="PANTHER" id="PTHR11102">
    <property type="entry name" value="SEL-1-LIKE PROTEIN"/>
    <property type="match status" value="1"/>
</dbReference>
<evidence type="ECO:0000256" key="1">
    <source>
        <dbReference type="PROSITE-ProRule" id="PRU00339"/>
    </source>
</evidence>
<organism evidence="2">
    <name type="scientific">Leyella stercorea CAG:629</name>
    <dbReference type="NCBI Taxonomy" id="1263103"/>
    <lineage>
        <taxon>Bacteria</taxon>
        <taxon>Pseudomonadati</taxon>
        <taxon>Bacteroidota</taxon>
        <taxon>Bacteroidia</taxon>
        <taxon>Bacteroidales</taxon>
        <taxon>Prevotellaceae</taxon>
        <taxon>Leyella</taxon>
    </lineage>
</organism>
<accession>R7H6E8</accession>
<dbReference type="EMBL" id="CBIT010000284">
    <property type="protein sequence ID" value="CDE34965.1"/>
    <property type="molecule type" value="Genomic_DNA"/>
</dbReference>
<dbReference type="InterPro" id="IPR050767">
    <property type="entry name" value="Sel1_AlgK"/>
</dbReference>
<name>R7H6E8_9BACT</name>
<dbReference type="AlphaFoldDB" id="R7H6E8"/>
<proteinExistence type="predicted"/>
<dbReference type="SMART" id="SM00671">
    <property type="entry name" value="SEL1"/>
    <property type="match status" value="4"/>
</dbReference>
<dbReference type="InterPro" id="IPR019734">
    <property type="entry name" value="TPR_rpt"/>
</dbReference>
<dbReference type="Gene3D" id="1.25.40.10">
    <property type="entry name" value="Tetratricopeptide repeat domain"/>
    <property type="match status" value="2"/>
</dbReference>
<protein>
    <submittedName>
        <fullName evidence="2">Sel1 repeat protein</fullName>
    </submittedName>
</protein>
<dbReference type="PANTHER" id="PTHR11102:SF160">
    <property type="entry name" value="ERAD-ASSOCIATED E3 UBIQUITIN-PROTEIN LIGASE COMPONENT HRD3"/>
    <property type="match status" value="1"/>
</dbReference>
<dbReference type="SUPFAM" id="SSF48452">
    <property type="entry name" value="TPR-like"/>
    <property type="match status" value="1"/>
</dbReference>
<sequence length="521" mass="60369">MTKAHTCSLEANNLFYCYLSDYLSIGFMTMGNQNMTEALDRLCVLESQLTTFLADQTDETKQTSKFQVYLTIGLLYAEKQDKTNALEYVKKLLALEMPEAYYTIAEIYKKIKLYDTAFLYYKLAAQNNDVQAAYFMELYYMPDPEIDDEADEFYKYLCTNRGDKDNQLCLYWMQKGAELGNSQCMAHLIYFYLNKPQVVPYNLKEATYWTCKYLDVLPYYSDGPYTFGQHIPYRIYKEKDKEALAELNKMANAGSHSAELMKFIYYYYVDEEHKDTIAAIEALTQSAERGYFPALNQMAIITIEQKDSINSLYWINKMIEQNNPIGYLNLANYEQDIKKDKKKSFECLLKAYDMKCPTGAYFIGEAYRIGDYGAEINLDKAKFYFNKTLEFMPDYSGTIYDIYADSARIYLKQIEEIMLAETPYTSTGETYINNLEQLTNTSKTLECRIEEIENVSKLFASDEAVIKIVGNNGTTIVSTETSNDFLLRLATTNRKVKLKEVSCKKDNKGKITELILQEMVI</sequence>
<dbReference type="InterPro" id="IPR011990">
    <property type="entry name" value="TPR-like_helical_dom_sf"/>
</dbReference>
<dbReference type="PROSITE" id="PS50005">
    <property type="entry name" value="TPR"/>
    <property type="match status" value="1"/>
</dbReference>
<gene>
    <name evidence="2" type="ORF">BN741_00427</name>
</gene>
<comment type="caution">
    <text evidence="2">The sequence shown here is derived from an EMBL/GenBank/DDBJ whole genome shotgun (WGS) entry which is preliminary data.</text>
</comment>
<keyword evidence="1" id="KW-0802">TPR repeat</keyword>
<feature type="repeat" description="TPR" evidence="1">
    <location>
        <begin position="66"/>
        <end position="99"/>
    </location>
</feature>
<dbReference type="InterPro" id="IPR006597">
    <property type="entry name" value="Sel1-like"/>
</dbReference>
<dbReference type="STRING" id="1263103.BN741_00427"/>
<reference evidence="2" key="1">
    <citation type="submission" date="2012-11" db="EMBL/GenBank/DDBJ databases">
        <title>Dependencies among metagenomic species, viruses, plasmids and units of genetic variation.</title>
        <authorList>
            <person name="Nielsen H.B."/>
            <person name="Almeida M."/>
            <person name="Juncker A.S."/>
            <person name="Rasmussen S."/>
            <person name="Li J."/>
            <person name="Sunagawa S."/>
            <person name="Plichta D."/>
            <person name="Gautier L."/>
            <person name="Le Chatelier E."/>
            <person name="Peletier E."/>
            <person name="Bonde I."/>
            <person name="Nielsen T."/>
            <person name="Manichanh C."/>
            <person name="Arumugam M."/>
            <person name="Batto J."/>
            <person name="Santos M.B.Q.D."/>
            <person name="Blom N."/>
            <person name="Borruel N."/>
            <person name="Burgdorf K.S."/>
            <person name="Boumezbeur F."/>
            <person name="Casellas F."/>
            <person name="Dore J."/>
            <person name="Guarner F."/>
            <person name="Hansen T."/>
            <person name="Hildebrand F."/>
            <person name="Kaas R.S."/>
            <person name="Kennedy S."/>
            <person name="Kristiansen K."/>
            <person name="Kultima J.R."/>
            <person name="Leonard P."/>
            <person name="Levenez F."/>
            <person name="Lund O."/>
            <person name="Moumen B."/>
            <person name="Le Paslier D."/>
            <person name="Pons N."/>
            <person name="Pedersen O."/>
            <person name="Prifti E."/>
            <person name="Qin J."/>
            <person name="Raes J."/>
            <person name="Tap J."/>
            <person name="Tims S."/>
            <person name="Ussery D.W."/>
            <person name="Yamada T."/>
            <person name="MetaHit consortium"/>
            <person name="Renault P."/>
            <person name="Sicheritz-Ponten T."/>
            <person name="Bork P."/>
            <person name="Wang J."/>
            <person name="Brunak S."/>
            <person name="Ehrlich S.D."/>
        </authorList>
    </citation>
    <scope>NUCLEOTIDE SEQUENCE [LARGE SCALE GENOMIC DNA]</scope>
</reference>